<evidence type="ECO:0008006" key="5">
    <source>
        <dbReference type="Google" id="ProtNLM"/>
    </source>
</evidence>
<evidence type="ECO:0000313" key="3">
    <source>
        <dbReference type="EMBL" id="SFL86551.1"/>
    </source>
</evidence>
<feature type="compositionally biased region" description="Low complexity" evidence="1">
    <location>
        <begin position="36"/>
        <end position="60"/>
    </location>
</feature>
<organism evidence="3 4">
    <name type="scientific">Streptomyces pini</name>
    <dbReference type="NCBI Taxonomy" id="1520580"/>
    <lineage>
        <taxon>Bacteria</taxon>
        <taxon>Bacillati</taxon>
        <taxon>Actinomycetota</taxon>
        <taxon>Actinomycetes</taxon>
        <taxon>Kitasatosporales</taxon>
        <taxon>Streptomycetaceae</taxon>
        <taxon>Streptomyces</taxon>
    </lineage>
</organism>
<dbReference type="EMBL" id="FOSG01000030">
    <property type="protein sequence ID" value="SFL86551.1"/>
    <property type="molecule type" value="Genomic_DNA"/>
</dbReference>
<dbReference type="Proteomes" id="UP000198928">
    <property type="component" value="Unassembled WGS sequence"/>
</dbReference>
<reference evidence="4" key="1">
    <citation type="submission" date="2016-10" db="EMBL/GenBank/DDBJ databases">
        <authorList>
            <person name="Varghese N."/>
            <person name="Submissions S."/>
        </authorList>
    </citation>
    <scope>NUCLEOTIDE SEQUENCE [LARGE SCALE GENOMIC DNA]</scope>
    <source>
        <strain evidence="4">PL19</strain>
    </source>
</reference>
<evidence type="ECO:0000313" key="4">
    <source>
        <dbReference type="Proteomes" id="UP000198928"/>
    </source>
</evidence>
<gene>
    <name evidence="3" type="ORF">SAMN05192584_13012</name>
</gene>
<accession>A0A1I4L6K1</accession>
<feature type="chain" id="PRO_5011532883" description="LPXTG-motif cell wall anchor domain-containing protein" evidence="2">
    <location>
        <begin position="30"/>
        <end position="116"/>
    </location>
</feature>
<evidence type="ECO:0000256" key="1">
    <source>
        <dbReference type="SAM" id="MobiDB-lite"/>
    </source>
</evidence>
<sequence length="116" mass="11535">MRAHRRPLVTAAVAGGLLCGLWFVPSANATGDGEPAGTAASQTQTGTQTGTQTDAQAGAQDRPRAGSGGEVLLADTGSFDTTPYLVGGLGFLGAGAALLVNARVRTGREGLTPVAR</sequence>
<protein>
    <recommendedName>
        <fullName evidence="5">LPXTG-motif cell wall anchor domain-containing protein</fullName>
    </recommendedName>
</protein>
<proteinExistence type="predicted"/>
<feature type="signal peptide" evidence="2">
    <location>
        <begin position="1"/>
        <end position="29"/>
    </location>
</feature>
<name>A0A1I4L6K1_9ACTN</name>
<dbReference type="RefSeq" id="WP_093852335.1">
    <property type="nucleotide sequence ID" value="NZ_FOSG01000030.1"/>
</dbReference>
<keyword evidence="4" id="KW-1185">Reference proteome</keyword>
<evidence type="ECO:0000256" key="2">
    <source>
        <dbReference type="SAM" id="SignalP"/>
    </source>
</evidence>
<dbReference type="AlphaFoldDB" id="A0A1I4L6K1"/>
<feature type="region of interest" description="Disordered" evidence="1">
    <location>
        <begin position="30"/>
        <end position="73"/>
    </location>
</feature>
<keyword evidence="2" id="KW-0732">Signal</keyword>